<dbReference type="Pfam" id="PF13445">
    <property type="entry name" value="zf-RING_UBOX"/>
    <property type="match status" value="1"/>
</dbReference>
<dbReference type="InterPro" id="IPR013083">
    <property type="entry name" value="Znf_RING/FYVE/PHD"/>
</dbReference>
<dbReference type="SUPFAM" id="SSF57845">
    <property type="entry name" value="B-box zinc-binding domain"/>
    <property type="match status" value="1"/>
</dbReference>
<keyword evidence="9" id="KW-1185">Reference proteome</keyword>
<evidence type="ECO:0000256" key="2">
    <source>
        <dbReference type="ARBA" id="ARBA00022771"/>
    </source>
</evidence>
<dbReference type="PROSITE" id="PS50119">
    <property type="entry name" value="ZF_BBOX"/>
    <property type="match status" value="2"/>
</dbReference>
<evidence type="ECO:0000256" key="5">
    <source>
        <dbReference type="SAM" id="Coils"/>
    </source>
</evidence>
<dbReference type="PROSITE" id="PS00518">
    <property type="entry name" value="ZF_RING_1"/>
    <property type="match status" value="1"/>
</dbReference>
<keyword evidence="3" id="KW-0862">Zinc</keyword>
<feature type="region of interest" description="Disordered" evidence="6">
    <location>
        <begin position="377"/>
        <end position="431"/>
    </location>
</feature>
<accession>A0ABM1VPP6</accession>
<keyword evidence="2 4" id="KW-0863">Zinc-finger</keyword>
<dbReference type="InterPro" id="IPR017907">
    <property type="entry name" value="Znf_RING_CS"/>
</dbReference>
<dbReference type="Proteomes" id="UP000694888">
    <property type="component" value="Unplaced"/>
</dbReference>
<proteinExistence type="predicted"/>
<evidence type="ECO:0000256" key="6">
    <source>
        <dbReference type="SAM" id="MobiDB-lite"/>
    </source>
</evidence>
<dbReference type="Gene3D" id="3.30.40.10">
    <property type="entry name" value="Zinc/RING finger domain, C3HC4 (zinc finger)"/>
    <property type="match status" value="1"/>
</dbReference>
<dbReference type="InterPro" id="IPR000315">
    <property type="entry name" value="Znf_B-box"/>
</dbReference>
<dbReference type="Gene3D" id="4.10.830.40">
    <property type="match status" value="1"/>
</dbReference>
<dbReference type="InterPro" id="IPR001841">
    <property type="entry name" value="Znf_RING"/>
</dbReference>
<feature type="domain" description="B box-type" evidence="8">
    <location>
        <begin position="162"/>
        <end position="210"/>
    </location>
</feature>
<dbReference type="RefSeq" id="XP_035824388.1">
    <property type="nucleotide sequence ID" value="XM_035968495.1"/>
</dbReference>
<evidence type="ECO:0000256" key="4">
    <source>
        <dbReference type="PROSITE-ProRule" id="PRU00024"/>
    </source>
</evidence>
<dbReference type="PANTHER" id="PTHR25462:SF229">
    <property type="entry name" value="TRANSCRIPTION INTERMEDIARY FACTOR 1-BETA"/>
    <property type="match status" value="1"/>
</dbReference>
<feature type="domain" description="B box-type" evidence="8">
    <location>
        <begin position="99"/>
        <end position="146"/>
    </location>
</feature>
<name>A0ABM1VPP6_APLCA</name>
<dbReference type="PROSITE" id="PS50089">
    <property type="entry name" value="ZF_RING_2"/>
    <property type="match status" value="1"/>
</dbReference>
<keyword evidence="1" id="KW-0479">Metal-binding</keyword>
<dbReference type="CDD" id="cd19757">
    <property type="entry name" value="Bbox1"/>
    <property type="match status" value="1"/>
</dbReference>
<dbReference type="GeneID" id="101848731"/>
<evidence type="ECO:0000259" key="8">
    <source>
        <dbReference type="PROSITE" id="PS50119"/>
    </source>
</evidence>
<dbReference type="InterPro" id="IPR047153">
    <property type="entry name" value="TRIM45/56/19-like"/>
</dbReference>
<dbReference type="SUPFAM" id="SSF57850">
    <property type="entry name" value="RING/U-box"/>
    <property type="match status" value="1"/>
</dbReference>
<gene>
    <name evidence="10" type="primary">LOC101848731</name>
</gene>
<keyword evidence="5" id="KW-0175">Coiled coil</keyword>
<dbReference type="SMART" id="SM00184">
    <property type="entry name" value="RING"/>
    <property type="match status" value="1"/>
</dbReference>
<evidence type="ECO:0000313" key="10">
    <source>
        <dbReference type="RefSeq" id="XP_035824388.1"/>
    </source>
</evidence>
<dbReference type="InterPro" id="IPR027370">
    <property type="entry name" value="Znf-RING_euk"/>
</dbReference>
<dbReference type="SMART" id="SM00336">
    <property type="entry name" value="BBOX"/>
    <property type="match status" value="2"/>
</dbReference>
<organism evidence="9 10">
    <name type="scientific">Aplysia californica</name>
    <name type="common">California sea hare</name>
    <dbReference type="NCBI Taxonomy" id="6500"/>
    <lineage>
        <taxon>Eukaryota</taxon>
        <taxon>Metazoa</taxon>
        <taxon>Spiralia</taxon>
        <taxon>Lophotrochozoa</taxon>
        <taxon>Mollusca</taxon>
        <taxon>Gastropoda</taxon>
        <taxon>Heterobranchia</taxon>
        <taxon>Euthyneura</taxon>
        <taxon>Tectipleura</taxon>
        <taxon>Aplysiida</taxon>
        <taxon>Aplysioidea</taxon>
        <taxon>Aplysiidae</taxon>
        <taxon>Aplysia</taxon>
    </lineage>
</organism>
<evidence type="ECO:0000259" key="7">
    <source>
        <dbReference type="PROSITE" id="PS50089"/>
    </source>
</evidence>
<sequence>MASLTQLSDDFYTCVLCLEKLKDPRSLPCLHTVCRACLEVHVQKTRDEWTFCCPVCERKLDGAKQGLPLSSVDQWLETFTPNDFLTTISKVRSARAAEKACDICRQERVLVEATSWCMNCLELLCPDCRRVHTRSKASRDHCLISVDELQNENTEKLMKRTSERALCPTHSDKTVTTVCVDCKMAACDVCVVQSHSKCRRLEQMEKVSPNLRADLLEAKNRVDSCRQGAEVARQVSSEQLSALTLSKDNAIEETRQLKERLLDLVRQKEENTLRHIEAAYSKQRAILTSQRHTAEVTHQALGKTNQFLDILMTFGNDVDILRNFDVIVKNVTQLENQVGMRSNRANSTVLKFNTDKKAADFLKTTTGLGDVKLDKGSLRKTTQAESAEAKTSVTSHVPKRAQPRQQKQDMSLVRTPVRSKTTPRGSSRGLF</sequence>
<protein>
    <submittedName>
        <fullName evidence="10">E3 ubiquitin-protein ligase TRIM56-like</fullName>
    </submittedName>
</protein>
<feature type="domain" description="RING-type" evidence="7">
    <location>
        <begin position="14"/>
        <end position="57"/>
    </location>
</feature>
<evidence type="ECO:0000313" key="9">
    <source>
        <dbReference type="Proteomes" id="UP000694888"/>
    </source>
</evidence>
<feature type="compositionally biased region" description="Polar residues" evidence="6">
    <location>
        <begin position="379"/>
        <end position="395"/>
    </location>
</feature>
<dbReference type="Gene3D" id="3.30.160.60">
    <property type="entry name" value="Classic Zinc Finger"/>
    <property type="match status" value="1"/>
</dbReference>
<reference evidence="10" key="1">
    <citation type="submission" date="2025-08" db="UniProtKB">
        <authorList>
            <consortium name="RefSeq"/>
        </authorList>
    </citation>
    <scope>IDENTIFICATION</scope>
</reference>
<evidence type="ECO:0000256" key="3">
    <source>
        <dbReference type="ARBA" id="ARBA00022833"/>
    </source>
</evidence>
<feature type="coiled-coil region" evidence="5">
    <location>
        <begin position="201"/>
        <end position="271"/>
    </location>
</feature>
<dbReference type="PANTHER" id="PTHR25462">
    <property type="entry name" value="BONUS, ISOFORM C-RELATED"/>
    <property type="match status" value="1"/>
</dbReference>
<evidence type="ECO:0000256" key="1">
    <source>
        <dbReference type="ARBA" id="ARBA00022723"/>
    </source>
</evidence>